<sequence length="113" mass="13263">KVSERQEFVISNTLIFSTFLKSLEASFERLHNSLRCFCIPIVICCCIFNAIMTNNSSTVKRNFEIKSIPGVIWRLTDYNALSVHFKPFILIDIFYVNSEEHVKRNIHFIFLQL</sequence>
<dbReference type="Proteomes" id="UP001233999">
    <property type="component" value="Unassembled WGS sequence"/>
</dbReference>
<evidence type="ECO:0000313" key="2">
    <source>
        <dbReference type="Proteomes" id="UP001233999"/>
    </source>
</evidence>
<feature type="non-terminal residue" evidence="1">
    <location>
        <position position="113"/>
    </location>
</feature>
<proteinExistence type="predicted"/>
<reference evidence="1" key="1">
    <citation type="journal article" date="2023" name="IScience">
        <title>Live-bearing cockroach genome reveals convergent evolutionary mechanisms linked to viviparity in insects and beyond.</title>
        <authorList>
            <person name="Fouks B."/>
            <person name="Harrison M.C."/>
            <person name="Mikhailova A.A."/>
            <person name="Marchal E."/>
            <person name="English S."/>
            <person name="Carruthers M."/>
            <person name="Jennings E.C."/>
            <person name="Chiamaka E.L."/>
            <person name="Frigard R.A."/>
            <person name="Pippel M."/>
            <person name="Attardo G.M."/>
            <person name="Benoit J.B."/>
            <person name="Bornberg-Bauer E."/>
            <person name="Tobe S.S."/>
        </authorList>
    </citation>
    <scope>NUCLEOTIDE SEQUENCE</scope>
    <source>
        <strain evidence="1">Stay&amp;Tobe</strain>
    </source>
</reference>
<feature type="non-terminal residue" evidence="1">
    <location>
        <position position="1"/>
    </location>
</feature>
<name>A0AAD7Z9Y1_DIPPU</name>
<keyword evidence="2" id="KW-1185">Reference proteome</keyword>
<dbReference type="AlphaFoldDB" id="A0AAD7Z9Y1"/>
<gene>
    <name evidence="1" type="ORF">L9F63_006589</name>
</gene>
<organism evidence="1 2">
    <name type="scientific">Diploptera punctata</name>
    <name type="common">Pacific beetle cockroach</name>
    <dbReference type="NCBI Taxonomy" id="6984"/>
    <lineage>
        <taxon>Eukaryota</taxon>
        <taxon>Metazoa</taxon>
        <taxon>Ecdysozoa</taxon>
        <taxon>Arthropoda</taxon>
        <taxon>Hexapoda</taxon>
        <taxon>Insecta</taxon>
        <taxon>Pterygota</taxon>
        <taxon>Neoptera</taxon>
        <taxon>Polyneoptera</taxon>
        <taxon>Dictyoptera</taxon>
        <taxon>Blattodea</taxon>
        <taxon>Blaberoidea</taxon>
        <taxon>Blaberidae</taxon>
        <taxon>Diplopterinae</taxon>
        <taxon>Diploptera</taxon>
    </lineage>
</organism>
<accession>A0AAD7Z9Y1</accession>
<reference evidence="1" key="2">
    <citation type="submission" date="2023-05" db="EMBL/GenBank/DDBJ databases">
        <authorList>
            <person name="Fouks B."/>
        </authorList>
    </citation>
    <scope>NUCLEOTIDE SEQUENCE</scope>
    <source>
        <strain evidence="1">Stay&amp;Tobe</strain>
        <tissue evidence="1">Testes</tissue>
    </source>
</reference>
<dbReference type="EMBL" id="JASPKZ010009390">
    <property type="protein sequence ID" value="KAJ9576815.1"/>
    <property type="molecule type" value="Genomic_DNA"/>
</dbReference>
<comment type="caution">
    <text evidence="1">The sequence shown here is derived from an EMBL/GenBank/DDBJ whole genome shotgun (WGS) entry which is preliminary data.</text>
</comment>
<protein>
    <submittedName>
        <fullName evidence="1">Uncharacterized protein</fullName>
    </submittedName>
</protein>
<evidence type="ECO:0000313" key="1">
    <source>
        <dbReference type="EMBL" id="KAJ9576815.1"/>
    </source>
</evidence>